<sequence>MSHRLSFLNRVISLLLGLTLTVIAVWSVAHASGNDLAVEWAARIDHDAIDAALASQYFPLGLIVAVVVGVVAGGWLIMSNLRRHAITRVPSPLSEDGGEIQISAARVAAAVGEGLKSFEGVEDVRHSVAWDRGRPTATWLISAQPGVDMRALVAEIEQTDVDVHEALTGIELATSYKLHLRPVEGS</sequence>
<evidence type="ECO:0000313" key="2">
    <source>
        <dbReference type="EMBL" id="AGS33980.1"/>
    </source>
</evidence>
<name>S5T0E1_9CORY</name>
<keyword evidence="1" id="KW-0472">Membrane</keyword>
<dbReference type="RefSeq" id="WP_020933915.1">
    <property type="nucleotide sequence ID" value="NC_021915.1"/>
</dbReference>
<dbReference type="HOGENOM" id="CLU_122387_1_0_11"/>
<dbReference type="EMBL" id="CP003924">
    <property type="protein sequence ID" value="AGS33980.1"/>
    <property type="molecule type" value="Genomic_DNA"/>
</dbReference>
<feature type="transmembrane region" description="Helical" evidence="1">
    <location>
        <begin position="55"/>
        <end position="78"/>
    </location>
</feature>
<gene>
    <name evidence="2" type="ORF">B841_02485</name>
</gene>
<evidence type="ECO:0000256" key="1">
    <source>
        <dbReference type="SAM" id="Phobius"/>
    </source>
</evidence>
<accession>S5T0E1</accession>
<organism evidence="2 3">
    <name type="scientific">Corynebacterium maris DSM 45190</name>
    <dbReference type="NCBI Taxonomy" id="1224163"/>
    <lineage>
        <taxon>Bacteria</taxon>
        <taxon>Bacillati</taxon>
        <taxon>Actinomycetota</taxon>
        <taxon>Actinomycetes</taxon>
        <taxon>Mycobacteriales</taxon>
        <taxon>Corynebacteriaceae</taxon>
        <taxon>Corynebacterium</taxon>
    </lineage>
</organism>
<dbReference type="STRING" id="1224163.B841_02485"/>
<proteinExistence type="predicted"/>
<evidence type="ECO:0000313" key="3">
    <source>
        <dbReference type="Proteomes" id="UP000015388"/>
    </source>
</evidence>
<keyword evidence="3" id="KW-1185">Reference proteome</keyword>
<dbReference type="Proteomes" id="UP000015388">
    <property type="component" value="Chromosome"/>
</dbReference>
<dbReference type="OrthoDB" id="4427298at2"/>
<dbReference type="eggNOG" id="ENOG503049Z">
    <property type="taxonomic scope" value="Bacteria"/>
</dbReference>
<keyword evidence="1" id="KW-0812">Transmembrane</keyword>
<evidence type="ECO:0008006" key="4">
    <source>
        <dbReference type="Google" id="ProtNLM"/>
    </source>
</evidence>
<protein>
    <recommendedName>
        <fullName evidence="4">Alkaline shock response membrane anchor protein AmaP</fullName>
    </recommendedName>
</protein>
<keyword evidence="1" id="KW-1133">Transmembrane helix</keyword>
<dbReference type="PATRIC" id="fig|1224163.3.peg.501"/>
<dbReference type="AlphaFoldDB" id="S5T0E1"/>
<dbReference type="KEGG" id="cmd:B841_02485"/>
<reference evidence="2 3" key="1">
    <citation type="submission" date="2012-11" db="EMBL/GenBank/DDBJ databases">
        <title>The complete genome sequence of Corynebacterium maris Coryn-1 (=DSM 45190).</title>
        <authorList>
            <person name="Schaffert L."/>
            <person name="Albersmeier A."/>
            <person name="Kalinowski J."/>
            <person name="Ruckert C."/>
        </authorList>
    </citation>
    <scope>NUCLEOTIDE SEQUENCE [LARGE SCALE GENOMIC DNA]</scope>
    <source>
        <strain evidence="3">Coryn-1</strain>
    </source>
</reference>